<dbReference type="InterPro" id="IPR004294">
    <property type="entry name" value="Carotenoid_Oase"/>
</dbReference>
<protein>
    <recommendedName>
        <fullName evidence="8">9-cis-epoxycarotenoid dioxygenase</fullName>
    </recommendedName>
</protein>
<dbReference type="PANTHER" id="PTHR10543:SF97">
    <property type="entry name" value="9-CIS-EPOXYCAROTENOID DIOXYGENASE NCED4, CHLOROPLASTIC"/>
    <property type="match status" value="1"/>
</dbReference>
<reference evidence="6" key="1">
    <citation type="submission" date="2024-02" db="EMBL/GenBank/DDBJ databases">
        <authorList>
            <consortium name="ELIXIR-Norway"/>
            <consortium name="Elixir Norway"/>
        </authorList>
    </citation>
    <scope>NUCLEOTIDE SEQUENCE</scope>
</reference>
<evidence type="ECO:0008006" key="8">
    <source>
        <dbReference type="Google" id="ProtNLM"/>
    </source>
</evidence>
<dbReference type="EMBL" id="OZ019894">
    <property type="protein sequence ID" value="CAK9214017.1"/>
    <property type="molecule type" value="Genomic_DNA"/>
</dbReference>
<evidence type="ECO:0000313" key="7">
    <source>
        <dbReference type="Proteomes" id="UP001497512"/>
    </source>
</evidence>
<keyword evidence="5" id="KW-0408">Iron</keyword>
<evidence type="ECO:0000256" key="5">
    <source>
        <dbReference type="ARBA" id="ARBA00023004"/>
    </source>
</evidence>
<keyword evidence="3" id="KW-0479">Metal-binding</keyword>
<gene>
    <name evidence="6" type="ORF">CSSPTR1EN2_LOCUS12021</name>
</gene>
<evidence type="ECO:0000256" key="3">
    <source>
        <dbReference type="ARBA" id="ARBA00022723"/>
    </source>
</evidence>
<dbReference type="Proteomes" id="UP001497512">
    <property type="component" value="Chromosome 2"/>
</dbReference>
<keyword evidence="4" id="KW-0223">Dioxygenase</keyword>
<evidence type="ECO:0000256" key="4">
    <source>
        <dbReference type="ARBA" id="ARBA00022964"/>
    </source>
</evidence>
<evidence type="ECO:0000256" key="2">
    <source>
        <dbReference type="ARBA" id="ARBA00006787"/>
    </source>
</evidence>
<sequence>MLSSTSPAIAMPSQYYAAGAARERTISYTAICNRRSPSSSLPTPAFIWKRSRTSSVAGGNLIEAVSNTAETLLATWIEVGRSTTVSPLINPSAPEMFTVGNFAPVDRECPPDENVEIESGTIPSCLNGGVYLRNGGNPHHEPGFGYHYFDGDGMLHNVKFRDGKATYCCRYIRTNRFMQEEKAGKSLFPKMMGEIHGFVGLARLALFALRAMLGLLDPFGGIGTANAGLEFFNGKLLAMSEDDQPYAVHITDDGDLRTIGRYNFNGALKAINMTAHPKIDPKTGEMFSYTVNFVQAPYLTLFKVSADGEKRANVNITLPEASLIHDFAITSKYIVIPDTQIVLRIQEMFNGKSPVCIDDKKIPRFGVLPRDATTEERIKWFDLPDSTCIHYVNAWEEGDEIVVVGSTLSPIQFTFHQQEKMELRLARFHLNLKTGTAYKQEVASNANFHGGQFNQMYKCKKTRYVYGVLSGPFPKYGGIAKFDLEASQNNDVTQQAVVGLHKFPANCFCSEPYFVPRSTDPSNLEDDGYLLTYYHNETANVSKLLVLDARSPTLEIVTSLKLPHRVPYGFHGLFVTNEQLSNQKPSLVRGEHSLQVGKTHTNLSDMLMGRAILTLKKVVGSALYKIEAAATTKREVRAQIAEVAPRRSASSVAGGNLIEAVSNTAETLLATWIEVGRSTTVSPLINPSAPEMFTVGNFAPVDRECPPDENVEIESGTIPSCLNGGVYLRNGGNPHHEPGFGYHYFDGDGMLHNVKFRDGKATYCCRYIRTNRFMQEEKAGKSLFPKMMGEIHGFVGLARLALFALRAMLGLLDPFGGIGTANAGLEFFNGKLLAMSEDDQPYAVHITDDGDLRTIGRYNFNGALKAINMTAHPKIDPKTGEMFSYTVNFVQAPYLTLFKVSADGEKRANVNITLPEASLIHDFAITSKYIVIPDTQIVLRIQEMFNGKSPVCIDDKKIPRFGVLPRDATTEERIKWFDLPDSTCIHYVNAWEEGDEIVVVGSTLSPIQFTFHQQEKMELRLARFHLNLKTGTAYKQEVASNANFHGGQFNQMYKCKKTRYVYGVLSGPFPKYGGIAKFDLEASQNNDVTQQAVVGLHKFPANCFCSEPYFVPRSTDPSNLEDDGYLLTYYHNETANVSKLLVLDARSPTLEIVTSLKLPHRVPYGFHGLFVTNEQLSNQKPSLVRGEHSLQVGKTHTNLSDMLMGRAILTLKKVVGSALYKIEAAATTKREVRAQIAEVAPRRSASSVAGGNLIEAVSNTAETLLATWIEVGRSTTVSPLINPSAPEMFTVGNFAPVDRECPPDENVEIESGTIPSCLNGGVYLRNGGNPHHEPGFGYHYFDGDGMLHNVKFRDGKATYCCRYIRTNRFMQEEKAGKSLFPKMMGEIHGFVGLARLALFALRAMLGLLDPFGGIGTANAGLEFFNGKLLAMSEDDQPYAVHITDDGDLRTIGRYNFNGALKAINMTAHPKIDPKTGEMFSYTVNFVQAPYLTLFKVSADGEKRANVNITLPEASLIHDFAITSKYIVIPDTQIVLRIQEMFNGKSPVCIDDKKIPRFGVLPRDATTEERIKWFDLPDSTCIHYVNAWEEGDEIVVVGSTLSPIQFTFHQQEKMELRLARFHLNLKTGTAYKQEVASNANFHGGQFNQMYKCKKTRYVYGVLSGPFPKYGGIAKFDLEASQNNDVTQQAVVGLHKFPANCFCSEPYFVPRSTDPSNLEDDGYLLTYYHNETANVSKLLVLDARSPTLEIVTSLKLPHRVPYGFHGLFVTNEQLSNQKPSLV</sequence>
<evidence type="ECO:0000256" key="1">
    <source>
        <dbReference type="ARBA" id="ARBA00001954"/>
    </source>
</evidence>
<evidence type="ECO:0000313" key="6">
    <source>
        <dbReference type="EMBL" id="CAK9214017.1"/>
    </source>
</evidence>
<comment type="similarity">
    <text evidence="2">Belongs to the carotenoid oxygenase family.</text>
</comment>
<dbReference type="Pfam" id="PF03055">
    <property type="entry name" value="RPE65"/>
    <property type="match status" value="3"/>
</dbReference>
<comment type="cofactor">
    <cofactor evidence="1">
        <name>Fe(2+)</name>
        <dbReference type="ChEBI" id="CHEBI:29033"/>
    </cofactor>
</comment>
<dbReference type="PANTHER" id="PTHR10543">
    <property type="entry name" value="BETA-CAROTENE DIOXYGENASE"/>
    <property type="match status" value="1"/>
</dbReference>
<proteinExistence type="inferred from homology"/>
<keyword evidence="7" id="KW-1185">Reference proteome</keyword>
<accession>A0ABP0U6W2</accession>
<name>A0ABP0U6W2_9BRYO</name>
<organism evidence="6 7">
    <name type="scientific">Sphagnum troendelagicum</name>
    <dbReference type="NCBI Taxonomy" id="128251"/>
    <lineage>
        <taxon>Eukaryota</taxon>
        <taxon>Viridiplantae</taxon>
        <taxon>Streptophyta</taxon>
        <taxon>Embryophyta</taxon>
        <taxon>Bryophyta</taxon>
        <taxon>Sphagnophytina</taxon>
        <taxon>Sphagnopsida</taxon>
        <taxon>Sphagnales</taxon>
        <taxon>Sphagnaceae</taxon>
        <taxon>Sphagnum</taxon>
    </lineage>
</organism>
<keyword evidence="4" id="KW-0560">Oxidoreductase</keyword>